<organism evidence="3 4">
    <name type="scientific">Erwinia aeris</name>
    <dbReference type="NCBI Taxonomy" id="3239803"/>
    <lineage>
        <taxon>Bacteria</taxon>
        <taxon>Pseudomonadati</taxon>
        <taxon>Pseudomonadota</taxon>
        <taxon>Gammaproteobacteria</taxon>
        <taxon>Enterobacterales</taxon>
        <taxon>Erwiniaceae</taxon>
        <taxon>Erwinia</taxon>
    </lineage>
</organism>
<evidence type="ECO:0000313" key="3">
    <source>
        <dbReference type="EMBL" id="MEY8772559.1"/>
    </source>
</evidence>
<reference evidence="3 4" key="1">
    <citation type="submission" date="2024-07" db="EMBL/GenBank/DDBJ databases">
        <authorList>
            <person name="Hebao G."/>
        </authorList>
    </citation>
    <scope>NUCLEOTIDE SEQUENCE [LARGE SCALE GENOMIC DNA]</scope>
    <source>
        <strain evidence="3 4">ACCC 02193</strain>
    </source>
</reference>
<keyword evidence="4" id="KW-1185">Reference proteome</keyword>
<protein>
    <submittedName>
        <fullName evidence="3">Uncharacterized protein</fullName>
    </submittedName>
</protein>
<feature type="transmembrane region" description="Helical" evidence="2">
    <location>
        <begin position="63"/>
        <end position="83"/>
    </location>
</feature>
<keyword evidence="1" id="KW-0175">Coiled coil</keyword>
<feature type="coiled-coil region" evidence="1">
    <location>
        <begin position="6"/>
        <end position="51"/>
    </location>
</feature>
<dbReference type="RefSeq" id="WP_253458038.1">
    <property type="nucleotide sequence ID" value="NZ_JBGFFX010000013.1"/>
</dbReference>
<comment type="caution">
    <text evidence="3">The sequence shown here is derived from an EMBL/GenBank/DDBJ whole genome shotgun (WGS) entry which is preliminary data.</text>
</comment>
<keyword evidence="2" id="KW-1133">Transmembrane helix</keyword>
<dbReference type="Proteomes" id="UP001565243">
    <property type="component" value="Unassembled WGS sequence"/>
</dbReference>
<accession>A0ABV4ECQ4</accession>
<gene>
    <name evidence="3" type="ORF">AB6T85_19310</name>
</gene>
<evidence type="ECO:0000256" key="2">
    <source>
        <dbReference type="SAM" id="Phobius"/>
    </source>
</evidence>
<proteinExistence type="predicted"/>
<sequence length="510" mass="57061">MHDLTKLLIERDTQQHKAELEKLREENLRLLQQVSDKIDNAEAKITESAINKTLSVLDNTRKWILGMFAVFATVLTLAGFVGISGVSSKMTAIVTDKVNGWLRFDDENSGGYRVMDELRTSALLDSLTLRFARDNARGGGSQPHLNAAETQRLMAIILNPASDDYQFRDALHLIIASRGIFGRVMADDTGKKIADILGNNAFNNDKKVAVLEAMKAERSLYPLTLQMLDDRSGRYDESILTDAFTNVRQFDEQRARQFAEANLNTFKSPRNRVELASYLIDIGADGPEIDKLIAELRRQQQAQQQQESYVWSGYYPSLIFARIEHGLKAAAPDVPALARFISTQMDKGLQLALSDFSNGKPYLHFSLDKTSSAVKQPESLFGNAALVDAIVKAQPLTAGRLQKVSDFFQTTDRGLWVTTLMMTPAATTQLILADGRKAQGDEILDRVWLRVEEKAGQPALIASWREKTGSVHEGIVTDIVNGEQAHFLVDFNSWQLSNYTWKTDPIEELY</sequence>
<keyword evidence="2" id="KW-0472">Membrane</keyword>
<evidence type="ECO:0000256" key="1">
    <source>
        <dbReference type="SAM" id="Coils"/>
    </source>
</evidence>
<evidence type="ECO:0000313" key="4">
    <source>
        <dbReference type="Proteomes" id="UP001565243"/>
    </source>
</evidence>
<dbReference type="EMBL" id="JBGFFX010000013">
    <property type="protein sequence ID" value="MEY8772559.1"/>
    <property type="molecule type" value="Genomic_DNA"/>
</dbReference>
<name>A0ABV4ECQ4_9GAMM</name>
<keyword evidence="2" id="KW-0812">Transmembrane</keyword>